<dbReference type="Proteomes" id="UP001059576">
    <property type="component" value="Chromosome"/>
</dbReference>
<feature type="domain" description="Lipoprotein-associated type-17" evidence="2">
    <location>
        <begin position="414"/>
        <end position="453"/>
    </location>
</feature>
<gene>
    <name evidence="3" type="ORF">NPA09_02130</name>
</gene>
<evidence type="ECO:0000313" key="3">
    <source>
        <dbReference type="EMBL" id="UUD36690.1"/>
    </source>
</evidence>
<keyword evidence="3" id="KW-0449">Lipoprotein</keyword>
<dbReference type="InterPro" id="IPR007326">
    <property type="entry name" value="Lipoprotein-assoc_dom"/>
</dbReference>
<keyword evidence="1" id="KW-0732">Signal</keyword>
<organism evidence="3 4">
    <name type="scientific">Mycoplasmopsis equigenitalium</name>
    <dbReference type="NCBI Taxonomy" id="114883"/>
    <lineage>
        <taxon>Bacteria</taxon>
        <taxon>Bacillati</taxon>
        <taxon>Mycoplasmatota</taxon>
        <taxon>Mycoplasmoidales</taxon>
        <taxon>Metamycoplasmataceae</taxon>
        <taxon>Mycoplasmopsis</taxon>
    </lineage>
</organism>
<dbReference type="Pfam" id="PF04200">
    <property type="entry name" value="Lipoprotein_17"/>
    <property type="match status" value="2"/>
</dbReference>
<keyword evidence="4" id="KW-1185">Reference proteome</keyword>
<feature type="signal peptide" evidence="1">
    <location>
        <begin position="1"/>
        <end position="22"/>
    </location>
</feature>
<reference evidence="3" key="1">
    <citation type="submission" date="2022-07" db="EMBL/GenBank/DDBJ databases">
        <title>Complete genome of Mycoplasma equigenitalium type strain T37.</title>
        <authorList>
            <person name="Spergser J."/>
        </authorList>
    </citation>
    <scope>NUCLEOTIDE SEQUENCE</scope>
    <source>
        <strain evidence="3">T37</strain>
    </source>
</reference>
<feature type="domain" description="Lipoprotein-associated type-17" evidence="2">
    <location>
        <begin position="586"/>
        <end position="659"/>
    </location>
</feature>
<feature type="chain" id="PRO_5047390469" evidence="1">
    <location>
        <begin position="23"/>
        <end position="662"/>
    </location>
</feature>
<evidence type="ECO:0000256" key="1">
    <source>
        <dbReference type="SAM" id="SignalP"/>
    </source>
</evidence>
<name>A0ABY5J133_9BACT</name>
<proteinExistence type="predicted"/>
<accession>A0ABY5J133</accession>
<dbReference type="RefSeq" id="WP_129721636.1">
    <property type="nucleotide sequence ID" value="NZ_CP101808.1"/>
</dbReference>
<evidence type="ECO:0000313" key="4">
    <source>
        <dbReference type="Proteomes" id="UP001059576"/>
    </source>
</evidence>
<protein>
    <submittedName>
        <fullName evidence="3">Lipoprotein 17-related variable surface protein</fullName>
    </submittedName>
</protein>
<evidence type="ECO:0000259" key="2">
    <source>
        <dbReference type="Pfam" id="PF04200"/>
    </source>
</evidence>
<dbReference type="EMBL" id="CP101808">
    <property type="protein sequence ID" value="UUD36690.1"/>
    <property type="molecule type" value="Genomic_DNA"/>
</dbReference>
<sequence length="662" mass="75099">MNKTKLLLATGIAFTLATTATVATYGVLHRKDTKTNTNTQTSEPSVNNLIPTPIYDELKAVLVNASVDKIISKDIMQLDSNTTPAPETLEKGKKVILKSAIEAYKKVYNESVALTKEQGEIKAMKQIDALKVAKEHLEKAIVTGTFTPTPELDALRAYIKQAKSEINLEYIHRYDKADIVEPALIPLGTNAAPFELVEEYNKALAAAEKVTENELANAAKSVLESALNKLKKSFIPGTDDTYLRNAQGMFDFDTLLDQMNYYNDYNRFLLVDLEIIDIQKMHPSTSALKLKDYNMLNELYIQAKQAYINKNEAEFKRLYLKFNGLNEIISYSQLISENIYMEPFKYNVPIPGEGDERDVNAALTFYKDGVYLKEMFPDWAEKHKNFDRKELFRAMYGAGFGTYLTAGLETEYGTTQTYKVISYDNEKGIVRLQITCAKGTVSKTKEITISGFFTKEQDAKNKLLAEKITKREFDKSPAWTGRVSGIMENYIMNENSPLDTVAFLYSDLSRELESYLTTNNLFLLKQEIRNLNPKVDNETGTLKFTPCFVDKKSMDWTRIEITIVNWMTNAEFLDTEVVVYDAWSTSSRDKKASEIKYDNIDTIMNEYKDCFKNIEKDVIVSIVPGSEINDDTKGTKTLTIKLVCGKASKEKTVTITDFKRTI</sequence>